<comment type="caution">
    <text evidence="1">The sequence shown here is derived from an EMBL/GenBank/DDBJ whole genome shotgun (WGS) entry which is preliminary data.</text>
</comment>
<sequence length="329" mass="37295">MNLEMMRMMHSWFTLPPLHAAFQHEWDLKNTTTTFFKCTRWQVEETTDIINCPYHYFCSSTYPGNYSSLVDYAVLLFSLVSYASTAIFTAMEFRGSRTNQKRRYLLPSGPICLPLMLLILSKGYRINTVFPLMHTGPALLQLVHLSALAFQNQVDNSLQYAILEASTVSGILHASLYLDSVILPYYTGLEALTKSTFSGECSTCVCRREALVVGGKLVFYRGWSRTTWAVVGTLCSRMLCRICGGEKVALLIKQMAQVMSWIFIAWDAMYLTIGIPQSGVLSLGVYGGICFLIFLNVFKKVGCFLVWLRRAVYPMKKMKDFNHLDVEIA</sequence>
<name>A0ACB7UV07_DIOAL</name>
<evidence type="ECO:0000313" key="1">
    <source>
        <dbReference type="EMBL" id="KAH7664482.1"/>
    </source>
</evidence>
<dbReference type="EMBL" id="CM037024">
    <property type="protein sequence ID" value="KAH7664482.1"/>
    <property type="molecule type" value="Genomic_DNA"/>
</dbReference>
<organism evidence="1 2">
    <name type="scientific">Dioscorea alata</name>
    <name type="common">Purple yam</name>
    <dbReference type="NCBI Taxonomy" id="55571"/>
    <lineage>
        <taxon>Eukaryota</taxon>
        <taxon>Viridiplantae</taxon>
        <taxon>Streptophyta</taxon>
        <taxon>Embryophyta</taxon>
        <taxon>Tracheophyta</taxon>
        <taxon>Spermatophyta</taxon>
        <taxon>Magnoliopsida</taxon>
        <taxon>Liliopsida</taxon>
        <taxon>Dioscoreales</taxon>
        <taxon>Dioscoreaceae</taxon>
        <taxon>Dioscorea</taxon>
    </lineage>
</organism>
<protein>
    <submittedName>
        <fullName evidence="1">Uncharacterized protein</fullName>
    </submittedName>
</protein>
<evidence type="ECO:0000313" key="2">
    <source>
        <dbReference type="Proteomes" id="UP000827976"/>
    </source>
</evidence>
<keyword evidence="2" id="KW-1185">Reference proteome</keyword>
<dbReference type="Proteomes" id="UP000827976">
    <property type="component" value="Chromosome 14"/>
</dbReference>
<reference evidence="2" key="1">
    <citation type="journal article" date="2022" name="Nat. Commun.">
        <title>Chromosome evolution and the genetic basis of agronomically important traits in greater yam.</title>
        <authorList>
            <person name="Bredeson J.V."/>
            <person name="Lyons J.B."/>
            <person name="Oniyinde I.O."/>
            <person name="Okereke N.R."/>
            <person name="Kolade O."/>
            <person name="Nnabue I."/>
            <person name="Nwadili C.O."/>
            <person name="Hribova E."/>
            <person name="Parker M."/>
            <person name="Nwogha J."/>
            <person name="Shu S."/>
            <person name="Carlson J."/>
            <person name="Kariba R."/>
            <person name="Muthemba S."/>
            <person name="Knop K."/>
            <person name="Barton G.J."/>
            <person name="Sherwood A.V."/>
            <person name="Lopez-Montes A."/>
            <person name="Asiedu R."/>
            <person name="Jamnadass R."/>
            <person name="Muchugi A."/>
            <person name="Goodstein D."/>
            <person name="Egesi C.N."/>
            <person name="Featherston J."/>
            <person name="Asfaw A."/>
            <person name="Simpson G.G."/>
            <person name="Dolezel J."/>
            <person name="Hendre P.S."/>
            <person name="Van Deynze A."/>
            <person name="Kumar P.L."/>
            <person name="Obidiegwu J.E."/>
            <person name="Bhattacharjee R."/>
            <person name="Rokhsar D.S."/>
        </authorList>
    </citation>
    <scope>NUCLEOTIDE SEQUENCE [LARGE SCALE GENOMIC DNA]</scope>
    <source>
        <strain evidence="2">cv. TDa95/00328</strain>
    </source>
</reference>
<accession>A0ACB7UV07</accession>
<gene>
    <name evidence="1" type="ORF">IHE45_14G123400</name>
</gene>
<proteinExistence type="predicted"/>